<evidence type="ECO:0000259" key="4">
    <source>
        <dbReference type="PROSITE" id="PS50956"/>
    </source>
</evidence>
<dbReference type="InterPro" id="IPR011008">
    <property type="entry name" value="Dimeric_a/b-barrel"/>
</dbReference>
<dbReference type="PROSITE" id="PS50956">
    <property type="entry name" value="HTH_ASNC_2"/>
    <property type="match status" value="1"/>
</dbReference>
<dbReference type="InterPro" id="IPR036388">
    <property type="entry name" value="WH-like_DNA-bd_sf"/>
</dbReference>
<dbReference type="GO" id="GO:0006355">
    <property type="term" value="P:regulation of DNA-templated transcription"/>
    <property type="evidence" value="ECO:0007669"/>
    <property type="project" value="UniProtKB-ARBA"/>
</dbReference>
<keyword evidence="2" id="KW-0238">DNA-binding</keyword>
<evidence type="ECO:0000256" key="1">
    <source>
        <dbReference type="ARBA" id="ARBA00023015"/>
    </source>
</evidence>
<gene>
    <name evidence="5" type="ORF">AA309_19745</name>
</gene>
<keyword evidence="1" id="KW-0805">Transcription regulation</keyword>
<dbReference type="PANTHER" id="PTHR30154:SF34">
    <property type="entry name" value="TRANSCRIPTIONAL REGULATOR AZLB"/>
    <property type="match status" value="1"/>
</dbReference>
<proteinExistence type="predicted"/>
<dbReference type="CDD" id="cd00090">
    <property type="entry name" value="HTH_ARSR"/>
    <property type="match status" value="1"/>
</dbReference>
<dbReference type="GO" id="GO:0005829">
    <property type="term" value="C:cytosol"/>
    <property type="evidence" value="ECO:0007669"/>
    <property type="project" value="TreeGrafter"/>
</dbReference>
<dbReference type="STRING" id="1225564.AA309_19745"/>
<evidence type="ECO:0000256" key="2">
    <source>
        <dbReference type="ARBA" id="ARBA00023125"/>
    </source>
</evidence>
<dbReference type="SUPFAM" id="SSF54909">
    <property type="entry name" value="Dimeric alpha+beta barrel"/>
    <property type="match status" value="1"/>
</dbReference>
<comment type="caution">
    <text evidence="5">The sequence shown here is derived from an EMBL/GenBank/DDBJ whole genome shotgun (WGS) entry which is preliminary data.</text>
</comment>
<dbReference type="Gene3D" id="1.10.10.10">
    <property type="entry name" value="Winged helix-like DNA-binding domain superfamily/Winged helix DNA-binding domain"/>
    <property type="match status" value="1"/>
</dbReference>
<dbReference type="PRINTS" id="PR00033">
    <property type="entry name" value="HTHASNC"/>
</dbReference>
<evidence type="ECO:0000313" key="6">
    <source>
        <dbReference type="Proteomes" id="UP000035489"/>
    </source>
</evidence>
<evidence type="ECO:0000256" key="3">
    <source>
        <dbReference type="ARBA" id="ARBA00023163"/>
    </source>
</evidence>
<reference evidence="5 6" key="1">
    <citation type="submission" date="2015-05" db="EMBL/GenBank/DDBJ databases">
        <title>Draft genome sequence of Microvirga vignae strain BR3299, a novel nitrogen fixing bacteria isolated from Brazil semi-aired region.</title>
        <authorList>
            <person name="Zilli J.E."/>
            <person name="Passos S.R."/>
            <person name="Leite J."/>
            <person name="Baldani J.I."/>
            <person name="Xavier G.R."/>
            <person name="Rumjaneck N.G."/>
            <person name="Simoes-Araujo J.L."/>
        </authorList>
    </citation>
    <scope>NUCLEOTIDE SEQUENCE [LARGE SCALE GENOMIC DNA]</scope>
    <source>
        <strain evidence="5 6">BR3299</strain>
    </source>
</reference>
<dbReference type="OrthoDB" id="7847328at2"/>
<name>A0A0H1R8I5_9HYPH</name>
<dbReference type="Proteomes" id="UP000035489">
    <property type="component" value="Unassembled WGS sequence"/>
</dbReference>
<dbReference type="GO" id="GO:0043200">
    <property type="term" value="P:response to amino acid"/>
    <property type="evidence" value="ECO:0007669"/>
    <property type="project" value="TreeGrafter"/>
</dbReference>
<dbReference type="EMBL" id="LCYG01000054">
    <property type="protein sequence ID" value="KLK91488.1"/>
    <property type="molecule type" value="Genomic_DNA"/>
</dbReference>
<protein>
    <submittedName>
        <fullName evidence="5">Transcriptional regulator</fullName>
    </submittedName>
</protein>
<dbReference type="GO" id="GO:0043565">
    <property type="term" value="F:sequence-specific DNA binding"/>
    <property type="evidence" value="ECO:0007669"/>
    <property type="project" value="InterPro"/>
</dbReference>
<dbReference type="PATRIC" id="fig|1225564.3.peg.5253"/>
<dbReference type="InterPro" id="IPR000485">
    <property type="entry name" value="AsnC-type_HTH_dom"/>
</dbReference>
<keyword evidence="3" id="KW-0804">Transcription</keyword>
<sequence>MDAIDQRIISILRADGRITNADLAEKAGLSPSACLRRVRLLEESGTIRGYTALINDRATASETVVIVQISLERQTDEYLRRFEKAARQCPDIRECYLMTGASDYLLRVAVPDAASYERIHTDVLSCLPGVARIQSSFAIRTVIKPRDM</sequence>
<dbReference type="InterPro" id="IPR019888">
    <property type="entry name" value="Tscrpt_reg_AsnC-like"/>
</dbReference>
<dbReference type="PANTHER" id="PTHR30154">
    <property type="entry name" value="LEUCINE-RESPONSIVE REGULATORY PROTEIN"/>
    <property type="match status" value="1"/>
</dbReference>
<dbReference type="InterPro" id="IPR036390">
    <property type="entry name" value="WH_DNA-bd_sf"/>
</dbReference>
<dbReference type="AlphaFoldDB" id="A0A0H1R8I5"/>
<dbReference type="RefSeq" id="WP_047190730.1">
    <property type="nucleotide sequence ID" value="NZ_LCYG01000054.1"/>
</dbReference>
<dbReference type="Pfam" id="PF13412">
    <property type="entry name" value="HTH_24"/>
    <property type="match status" value="1"/>
</dbReference>
<accession>A0A0H1R8I5</accession>
<dbReference type="InterPro" id="IPR011991">
    <property type="entry name" value="ArsR-like_HTH"/>
</dbReference>
<dbReference type="Pfam" id="PF01037">
    <property type="entry name" value="AsnC_trans_reg"/>
    <property type="match status" value="1"/>
</dbReference>
<organism evidence="5 6">
    <name type="scientific">Microvirga vignae</name>
    <dbReference type="NCBI Taxonomy" id="1225564"/>
    <lineage>
        <taxon>Bacteria</taxon>
        <taxon>Pseudomonadati</taxon>
        <taxon>Pseudomonadota</taxon>
        <taxon>Alphaproteobacteria</taxon>
        <taxon>Hyphomicrobiales</taxon>
        <taxon>Methylobacteriaceae</taxon>
        <taxon>Microvirga</taxon>
    </lineage>
</organism>
<dbReference type="SUPFAM" id="SSF46785">
    <property type="entry name" value="Winged helix' DNA-binding domain"/>
    <property type="match status" value="1"/>
</dbReference>
<dbReference type="InterPro" id="IPR019887">
    <property type="entry name" value="Tscrpt_reg_AsnC/Lrp_C"/>
</dbReference>
<feature type="domain" description="HTH asnC-type" evidence="4">
    <location>
        <begin position="1"/>
        <end position="62"/>
    </location>
</feature>
<keyword evidence="6" id="KW-1185">Reference proteome</keyword>
<evidence type="ECO:0000313" key="5">
    <source>
        <dbReference type="EMBL" id="KLK91488.1"/>
    </source>
</evidence>
<dbReference type="SMART" id="SM00344">
    <property type="entry name" value="HTH_ASNC"/>
    <property type="match status" value="1"/>
</dbReference>
<dbReference type="Gene3D" id="3.30.70.920">
    <property type="match status" value="1"/>
</dbReference>